<evidence type="ECO:0008006" key="5">
    <source>
        <dbReference type="Google" id="ProtNLM"/>
    </source>
</evidence>
<protein>
    <recommendedName>
        <fullName evidence="5">Heavy metal translocating P-type ATPase</fullName>
    </recommendedName>
</protein>
<proteinExistence type="inferred from homology"/>
<dbReference type="InterPro" id="IPR023214">
    <property type="entry name" value="HAD_sf"/>
</dbReference>
<dbReference type="InterPro" id="IPR036412">
    <property type="entry name" value="HAD-like_sf"/>
</dbReference>
<keyword evidence="4" id="KW-1185">Reference proteome</keyword>
<keyword evidence="2" id="KW-0812">Transmembrane</keyword>
<name>A0A4E0RCV2_9GAMM</name>
<evidence type="ECO:0000313" key="4">
    <source>
        <dbReference type="Proteomes" id="UP000030428"/>
    </source>
</evidence>
<dbReference type="SUPFAM" id="SSF56784">
    <property type="entry name" value="HAD-like"/>
    <property type="match status" value="1"/>
</dbReference>
<evidence type="ECO:0000313" key="3">
    <source>
        <dbReference type="EMBL" id="TGO01986.1"/>
    </source>
</evidence>
<dbReference type="PRINTS" id="PR00119">
    <property type="entry name" value="CATATPASE"/>
</dbReference>
<gene>
    <name evidence="3" type="ORF">PN36_32550</name>
</gene>
<comment type="caution">
    <text evidence="3">The sequence shown here is derived from an EMBL/GenBank/DDBJ whole genome shotgun (WGS) entry which is preliminary data.</text>
</comment>
<dbReference type="GO" id="GO:0022857">
    <property type="term" value="F:transmembrane transporter activity"/>
    <property type="evidence" value="ECO:0007669"/>
    <property type="project" value="TreeGrafter"/>
</dbReference>
<organism evidence="3 4">
    <name type="scientific">Candidatus Thiomargarita nelsonii</name>
    <dbReference type="NCBI Taxonomy" id="1003181"/>
    <lineage>
        <taxon>Bacteria</taxon>
        <taxon>Pseudomonadati</taxon>
        <taxon>Pseudomonadota</taxon>
        <taxon>Gammaproteobacteria</taxon>
        <taxon>Thiotrichales</taxon>
        <taxon>Thiotrichaceae</taxon>
        <taxon>Thiomargarita</taxon>
    </lineage>
</organism>
<dbReference type="PANTHER" id="PTHR48085">
    <property type="entry name" value="CADMIUM/ZINC-TRANSPORTING ATPASE HMA2-RELATED"/>
    <property type="match status" value="1"/>
</dbReference>
<dbReference type="GO" id="GO:0016020">
    <property type="term" value="C:membrane"/>
    <property type="evidence" value="ECO:0007669"/>
    <property type="project" value="TreeGrafter"/>
</dbReference>
<dbReference type="InterPro" id="IPR051014">
    <property type="entry name" value="Cation_Transport_ATPase_IB"/>
</dbReference>
<dbReference type="EMBL" id="JSZA02000290">
    <property type="protein sequence ID" value="TGO01986.1"/>
    <property type="molecule type" value="Genomic_DNA"/>
</dbReference>
<dbReference type="Proteomes" id="UP000030428">
    <property type="component" value="Unassembled WGS sequence"/>
</dbReference>
<comment type="similarity">
    <text evidence="1">Belongs to the cation transport ATPase (P-type) (TC 3.A.3) family. Type IB subfamily.</text>
</comment>
<evidence type="ECO:0000256" key="2">
    <source>
        <dbReference type="SAM" id="Phobius"/>
    </source>
</evidence>
<dbReference type="PROSITE" id="PS01229">
    <property type="entry name" value="COF_2"/>
    <property type="match status" value="1"/>
</dbReference>
<keyword evidence="2" id="KW-1133">Transmembrane helix</keyword>
<evidence type="ECO:0000256" key="1">
    <source>
        <dbReference type="ARBA" id="ARBA00006024"/>
    </source>
</evidence>
<keyword evidence="2" id="KW-0472">Membrane</keyword>
<reference evidence="3 4" key="1">
    <citation type="journal article" date="2016" name="Front. Microbiol.">
        <title>Single-Cell (Meta-)Genomics of a Dimorphic Candidatus Thiomargarita nelsonii Reveals Genomic Plasticity.</title>
        <authorList>
            <person name="Flood B.E."/>
            <person name="Fliss P."/>
            <person name="Jones D.S."/>
            <person name="Dick G.J."/>
            <person name="Jain S."/>
            <person name="Kaster A.K."/>
            <person name="Winkel M."/>
            <person name="Mussmann M."/>
            <person name="Bailey J."/>
        </authorList>
    </citation>
    <scope>NUCLEOTIDE SEQUENCE [LARGE SCALE GENOMIC DNA]</scope>
    <source>
        <strain evidence="3">Hydrate Ridge</strain>
    </source>
</reference>
<feature type="non-terminal residue" evidence="3">
    <location>
        <position position="1"/>
    </location>
</feature>
<feature type="transmembrane region" description="Helical" evidence="2">
    <location>
        <begin position="69"/>
        <end position="89"/>
    </location>
</feature>
<accession>A0A4E0RCV2</accession>
<dbReference type="Gene3D" id="3.40.50.1000">
    <property type="entry name" value="HAD superfamily/HAD-like"/>
    <property type="match status" value="1"/>
</dbReference>
<dbReference type="Gene3D" id="1.20.1110.10">
    <property type="entry name" value="Calcium-transporting ATPase, transmembrane domain"/>
    <property type="match status" value="1"/>
</dbReference>
<sequence>DEGKFVCFIGDGINDAIALKTAQISISLKGASSAATDTAQIILMDGTLNHLENLFKLSDEFENTMHTNFLSTIIPGILCIGGVYFLHFGLTAGMVTYYIGSSVGLSNSLLPLVKHQEDSKSE</sequence>
<dbReference type="AlphaFoldDB" id="A0A4E0RCV2"/>